<gene>
    <name evidence="2" type="ORF">ACFOKA_12650</name>
</gene>
<dbReference type="Pfam" id="PF05545">
    <property type="entry name" value="FixQ"/>
    <property type="match status" value="1"/>
</dbReference>
<accession>A0ABV7D750</accession>
<protein>
    <submittedName>
        <fullName evidence="2">CcoQ/FixQ family Cbb3-type cytochrome c oxidase assembly chaperone</fullName>
    </submittedName>
</protein>
<keyword evidence="3" id="KW-1185">Reference proteome</keyword>
<evidence type="ECO:0000256" key="1">
    <source>
        <dbReference type="SAM" id="Phobius"/>
    </source>
</evidence>
<evidence type="ECO:0000313" key="2">
    <source>
        <dbReference type="EMBL" id="MFC3052756.1"/>
    </source>
</evidence>
<evidence type="ECO:0000313" key="3">
    <source>
        <dbReference type="Proteomes" id="UP001595444"/>
    </source>
</evidence>
<dbReference type="Proteomes" id="UP001595444">
    <property type="component" value="Unassembled WGS sequence"/>
</dbReference>
<keyword evidence="1" id="KW-1133">Transmembrane helix</keyword>
<reference evidence="3" key="1">
    <citation type="journal article" date="2019" name="Int. J. Syst. Evol. Microbiol.">
        <title>The Global Catalogue of Microorganisms (GCM) 10K type strain sequencing project: providing services to taxonomists for standard genome sequencing and annotation.</title>
        <authorList>
            <consortium name="The Broad Institute Genomics Platform"/>
            <consortium name="The Broad Institute Genome Sequencing Center for Infectious Disease"/>
            <person name="Wu L."/>
            <person name="Ma J."/>
        </authorList>
    </citation>
    <scope>NUCLEOTIDE SEQUENCE [LARGE SCALE GENOMIC DNA]</scope>
    <source>
        <strain evidence="3">KCTC 62164</strain>
    </source>
</reference>
<keyword evidence="1" id="KW-0812">Transmembrane</keyword>
<comment type="caution">
    <text evidence="2">The sequence shown here is derived from an EMBL/GenBank/DDBJ whole genome shotgun (WGS) entry which is preliminary data.</text>
</comment>
<keyword evidence="1" id="KW-0472">Membrane</keyword>
<feature type="transmembrane region" description="Helical" evidence="1">
    <location>
        <begin position="12"/>
        <end position="29"/>
    </location>
</feature>
<proteinExistence type="predicted"/>
<dbReference type="EMBL" id="JBHRSL010000010">
    <property type="protein sequence ID" value="MFC3052756.1"/>
    <property type="molecule type" value="Genomic_DNA"/>
</dbReference>
<organism evidence="2 3">
    <name type="scientific">Kordiimonas pumila</name>
    <dbReference type="NCBI Taxonomy" id="2161677"/>
    <lineage>
        <taxon>Bacteria</taxon>
        <taxon>Pseudomonadati</taxon>
        <taxon>Pseudomonadota</taxon>
        <taxon>Alphaproteobacteria</taxon>
        <taxon>Kordiimonadales</taxon>
        <taxon>Kordiimonadaceae</taxon>
        <taxon>Kordiimonas</taxon>
    </lineage>
</organism>
<dbReference type="InterPro" id="IPR008621">
    <property type="entry name" value="Cbb3-typ_cyt_oxidase_comp"/>
</dbReference>
<dbReference type="RefSeq" id="WP_194213596.1">
    <property type="nucleotide sequence ID" value="NZ_CP061205.1"/>
</dbReference>
<sequence>MIDWLSQHAGMAGLLFFFTVFLLIAGWAYRPKAKEQMESYKFIPLAEDDK</sequence>
<name>A0ABV7D750_9PROT</name>